<dbReference type="PANTHER" id="PTHR12917">
    <property type="entry name" value="ASPARTYL PROTEASE DDI-RELATED"/>
    <property type="match status" value="1"/>
</dbReference>
<dbReference type="GO" id="GO:0004190">
    <property type="term" value="F:aspartic-type endopeptidase activity"/>
    <property type="evidence" value="ECO:0007669"/>
    <property type="project" value="UniProtKB-KW"/>
</dbReference>
<organism evidence="6">
    <name type="scientific">Hyperionvirus sp</name>
    <dbReference type="NCBI Taxonomy" id="2487770"/>
    <lineage>
        <taxon>Viruses</taxon>
        <taxon>Varidnaviria</taxon>
        <taxon>Bamfordvirae</taxon>
        <taxon>Nucleocytoviricota</taxon>
        <taxon>Megaviricetes</taxon>
        <taxon>Imitervirales</taxon>
        <taxon>Mimiviridae</taxon>
        <taxon>Klosneuvirinae</taxon>
    </lineage>
</organism>
<dbReference type="GO" id="GO:0006508">
    <property type="term" value="P:proteolysis"/>
    <property type="evidence" value="ECO:0007669"/>
    <property type="project" value="UniProtKB-KW"/>
</dbReference>
<evidence type="ECO:0000256" key="4">
    <source>
        <dbReference type="ARBA" id="ARBA00022801"/>
    </source>
</evidence>
<dbReference type="InterPro" id="IPR021109">
    <property type="entry name" value="Peptidase_aspartic_dom_sf"/>
</dbReference>
<proteinExistence type="inferred from homology"/>
<dbReference type="Gene3D" id="2.40.70.10">
    <property type="entry name" value="Acid Proteases"/>
    <property type="match status" value="1"/>
</dbReference>
<dbReference type="PROSITE" id="PS00141">
    <property type="entry name" value="ASP_PROTEASE"/>
    <property type="match status" value="1"/>
</dbReference>
<evidence type="ECO:0000256" key="2">
    <source>
        <dbReference type="ARBA" id="ARBA00022670"/>
    </source>
</evidence>
<dbReference type="Pfam" id="PF09668">
    <property type="entry name" value="Asp_protease"/>
    <property type="match status" value="1"/>
</dbReference>
<reference evidence="6" key="1">
    <citation type="submission" date="2018-10" db="EMBL/GenBank/DDBJ databases">
        <title>Hidden diversity of soil giant viruses.</title>
        <authorList>
            <person name="Schulz F."/>
            <person name="Alteio L."/>
            <person name="Goudeau D."/>
            <person name="Ryan E.M."/>
            <person name="Malmstrom R.R."/>
            <person name="Blanchard J."/>
            <person name="Woyke T."/>
        </authorList>
    </citation>
    <scope>NUCLEOTIDE SEQUENCE</scope>
    <source>
        <strain evidence="6">HYV1</strain>
    </source>
</reference>
<dbReference type="InterPro" id="IPR001969">
    <property type="entry name" value="Aspartic_peptidase_AS"/>
</dbReference>
<keyword evidence="2" id="KW-0645">Protease</keyword>
<dbReference type="EMBL" id="MK072397">
    <property type="protein sequence ID" value="AYV84017.1"/>
    <property type="molecule type" value="Genomic_DNA"/>
</dbReference>
<keyword evidence="3" id="KW-0064">Aspartyl protease</keyword>
<evidence type="ECO:0000313" key="6">
    <source>
        <dbReference type="EMBL" id="AYV84017.1"/>
    </source>
</evidence>
<comment type="similarity">
    <text evidence="1">Belongs to the DDI1 family.</text>
</comment>
<evidence type="ECO:0000256" key="3">
    <source>
        <dbReference type="ARBA" id="ARBA00022750"/>
    </source>
</evidence>
<gene>
    <name evidence="6" type="ORF">Hyperionvirus15_55</name>
</gene>
<dbReference type="PANTHER" id="PTHR12917:SF1">
    <property type="entry name" value="AT13091P"/>
    <property type="match status" value="1"/>
</dbReference>
<dbReference type="SUPFAM" id="SSF50630">
    <property type="entry name" value="Acid proteases"/>
    <property type="match status" value="1"/>
</dbReference>
<feature type="domain" description="Aspartic peptidase DDI1-type" evidence="5">
    <location>
        <begin position="48"/>
        <end position="147"/>
    </location>
</feature>
<keyword evidence="4" id="KW-0378">Hydrolase</keyword>
<accession>A0A3G5A9S0</accession>
<name>A0A3G5A9S0_9VIRU</name>
<sequence>MSDEDDKELAEAIQLSFQIPEEKLLFVTHLWEMADENIYPMLKSKCQINVNAKIAEKDVTLIIDTGAQVNVMSIELVKKLGIESFMDTRATGKMHGIGIGDVCGQIPYIEIKFGEVLCAANFYILDSKENLDVLIGFPFMMFYKTNLDFEKSQMTIAGHKVNMIIKEF</sequence>
<dbReference type="InterPro" id="IPR019103">
    <property type="entry name" value="Peptidase_aspartic_DDI1-type"/>
</dbReference>
<evidence type="ECO:0000259" key="5">
    <source>
        <dbReference type="Pfam" id="PF09668"/>
    </source>
</evidence>
<protein>
    <recommendedName>
        <fullName evidence="5">Aspartic peptidase DDI1-type domain-containing protein</fullName>
    </recommendedName>
</protein>
<evidence type="ECO:0000256" key="1">
    <source>
        <dbReference type="ARBA" id="ARBA00009136"/>
    </source>
</evidence>